<evidence type="ECO:0000313" key="3">
    <source>
        <dbReference type="Proteomes" id="UP000091956"/>
    </source>
</evidence>
<reference evidence="3" key="2">
    <citation type="journal article" date="2018" name="Nat. Commun.">
        <title>Extreme sensitivity to ultraviolet light in the fungal pathogen causing white-nose syndrome of bats.</title>
        <authorList>
            <person name="Palmer J.M."/>
            <person name="Drees K.P."/>
            <person name="Foster J.T."/>
            <person name="Lindner D.L."/>
        </authorList>
    </citation>
    <scope>NUCLEOTIDE SEQUENCE [LARGE SCALE GENOMIC DNA]</scope>
    <source>
        <strain evidence="3">UAMH 10579</strain>
    </source>
</reference>
<feature type="chain" id="PRO_5008608503" description="Ig-like domain-containing protein" evidence="1">
    <location>
        <begin position="18"/>
        <end position="202"/>
    </location>
</feature>
<gene>
    <name evidence="2" type="ORF">VE01_07677</name>
</gene>
<dbReference type="AlphaFoldDB" id="A0A1B8GEW1"/>
<organism evidence="2 3">
    <name type="scientific">Pseudogymnoascus verrucosus</name>
    <dbReference type="NCBI Taxonomy" id="342668"/>
    <lineage>
        <taxon>Eukaryota</taxon>
        <taxon>Fungi</taxon>
        <taxon>Dikarya</taxon>
        <taxon>Ascomycota</taxon>
        <taxon>Pezizomycotina</taxon>
        <taxon>Leotiomycetes</taxon>
        <taxon>Thelebolales</taxon>
        <taxon>Thelebolaceae</taxon>
        <taxon>Pseudogymnoascus</taxon>
    </lineage>
</organism>
<dbReference type="EMBL" id="KV460244">
    <property type="protein sequence ID" value="OBT94364.1"/>
    <property type="molecule type" value="Genomic_DNA"/>
</dbReference>
<name>A0A1B8GEW1_9PEZI</name>
<evidence type="ECO:0000256" key="1">
    <source>
        <dbReference type="SAM" id="SignalP"/>
    </source>
</evidence>
<feature type="signal peptide" evidence="1">
    <location>
        <begin position="1"/>
        <end position="17"/>
    </location>
</feature>
<accession>A0A1B8GEW1</accession>
<evidence type="ECO:0000313" key="2">
    <source>
        <dbReference type="EMBL" id="OBT94364.1"/>
    </source>
</evidence>
<sequence>MLLYALVLGCLILGSSAGAGANVKGCVYYDSTPFQPFKVTFDVPTSVVHCMYDKGSNATAQVTGYGVTCASVGHVSGKSSSSGGDLCATDDSRWGMSYVAGPKSGTTYSTWSAPIFGSDHIDLYGQKSTTHICGSGSTCSDYSIKVSSGGEDTVYIIFNPLASPSIFDYLGSISSIFDDLESPNSQMMEILQEVEEDLKLAG</sequence>
<dbReference type="RefSeq" id="XP_018128097.1">
    <property type="nucleotide sequence ID" value="XM_018277110.1"/>
</dbReference>
<dbReference type="GeneID" id="28841063"/>
<reference evidence="2 3" key="1">
    <citation type="submission" date="2016-03" db="EMBL/GenBank/DDBJ databases">
        <title>Comparative genomics of Pseudogymnoascus destructans, the fungus causing white-nose syndrome of bats.</title>
        <authorList>
            <person name="Palmer J.M."/>
            <person name="Drees K.P."/>
            <person name="Foster J.T."/>
            <person name="Lindner D.L."/>
        </authorList>
    </citation>
    <scope>NUCLEOTIDE SEQUENCE [LARGE SCALE GENOMIC DNA]</scope>
    <source>
        <strain evidence="2 3">UAMH 10579</strain>
    </source>
</reference>
<protein>
    <recommendedName>
        <fullName evidence="4">Ig-like domain-containing protein</fullName>
    </recommendedName>
</protein>
<dbReference type="Proteomes" id="UP000091956">
    <property type="component" value="Unassembled WGS sequence"/>
</dbReference>
<keyword evidence="3" id="KW-1185">Reference proteome</keyword>
<keyword evidence="1" id="KW-0732">Signal</keyword>
<evidence type="ECO:0008006" key="4">
    <source>
        <dbReference type="Google" id="ProtNLM"/>
    </source>
</evidence>
<proteinExistence type="predicted"/>